<evidence type="ECO:0000256" key="2">
    <source>
        <dbReference type="SAM" id="SignalP"/>
    </source>
</evidence>
<dbReference type="AlphaFoldDB" id="A0A9Q8L702"/>
<protein>
    <recommendedName>
        <fullName evidence="3">Pyrroloquinoline quinone-dependent pyranose dehydrogenase beta-propeller domain-containing protein</fullName>
    </recommendedName>
</protein>
<keyword evidence="5" id="KW-1185">Reference proteome</keyword>
<feature type="compositionally biased region" description="Polar residues" evidence="1">
    <location>
        <begin position="311"/>
        <end position="320"/>
    </location>
</feature>
<dbReference type="EMBL" id="CP090163">
    <property type="protein sequence ID" value="UJO12003.1"/>
    <property type="molecule type" value="Genomic_DNA"/>
</dbReference>
<name>A0A9Q8L702_PASFU</name>
<feature type="compositionally biased region" description="Pro residues" evidence="1">
    <location>
        <begin position="321"/>
        <end position="331"/>
    </location>
</feature>
<dbReference type="SUPFAM" id="SSF63829">
    <property type="entry name" value="Calcium-dependent phosphotriesterase"/>
    <property type="match status" value="1"/>
</dbReference>
<evidence type="ECO:0000313" key="4">
    <source>
        <dbReference type="EMBL" id="UJO12003.1"/>
    </source>
</evidence>
<feature type="chain" id="PRO_5040354203" description="Pyrroloquinoline quinone-dependent pyranose dehydrogenase beta-propeller domain-containing protein" evidence="2">
    <location>
        <begin position="22"/>
        <end position="348"/>
    </location>
</feature>
<evidence type="ECO:0000259" key="3">
    <source>
        <dbReference type="Pfam" id="PF22807"/>
    </source>
</evidence>
<reference evidence="4" key="2">
    <citation type="journal article" date="2022" name="Microb. Genom.">
        <title>A chromosome-scale genome assembly of the tomato pathogen Cladosporium fulvum reveals a compartmentalized genome architecture and the presence of a dispensable chromosome.</title>
        <authorList>
            <person name="Zaccaron A.Z."/>
            <person name="Chen L.H."/>
            <person name="Samaras A."/>
            <person name="Stergiopoulos I."/>
        </authorList>
    </citation>
    <scope>NUCLEOTIDE SEQUENCE</scope>
    <source>
        <strain evidence="4">Race5_Kim</strain>
    </source>
</reference>
<dbReference type="Pfam" id="PF22807">
    <property type="entry name" value="TrAA12"/>
    <property type="match status" value="1"/>
</dbReference>
<evidence type="ECO:0000313" key="5">
    <source>
        <dbReference type="Proteomes" id="UP000756132"/>
    </source>
</evidence>
<dbReference type="OrthoDB" id="507128at2759"/>
<evidence type="ECO:0000256" key="1">
    <source>
        <dbReference type="SAM" id="MobiDB-lite"/>
    </source>
</evidence>
<feature type="signal peptide" evidence="2">
    <location>
        <begin position="1"/>
        <end position="21"/>
    </location>
</feature>
<reference evidence="4" key="1">
    <citation type="submission" date="2021-12" db="EMBL/GenBank/DDBJ databases">
        <authorList>
            <person name="Zaccaron A."/>
            <person name="Stergiopoulos I."/>
        </authorList>
    </citation>
    <scope>NUCLEOTIDE SEQUENCE</scope>
    <source>
        <strain evidence="4">Race5_Kim</strain>
    </source>
</reference>
<dbReference type="InterPro" id="IPR054539">
    <property type="entry name" value="Beta-prop_PDH"/>
</dbReference>
<dbReference type="RefSeq" id="XP_047756369.1">
    <property type="nucleotide sequence ID" value="XM_047901253.1"/>
</dbReference>
<dbReference type="Proteomes" id="UP000756132">
    <property type="component" value="Chromosome 1"/>
</dbReference>
<feature type="region of interest" description="Disordered" evidence="1">
    <location>
        <begin position="311"/>
        <end position="348"/>
    </location>
</feature>
<dbReference type="Gene3D" id="2.120.10.30">
    <property type="entry name" value="TolB, C-terminal domain"/>
    <property type="match status" value="1"/>
</dbReference>
<sequence>MTNPIRTSLLTAALLQTLATAQQPSCSSTLTADYAAPSMAEGYVARLVANNLTSPRGIKFDKSGALLVVEEGVGITALNFDDPEDGCVSTTSRRLVVDEPSLNHGIEVSEDGAVLYASSGEALWSWECDGIAPTEHELMPTELVNNMGGSDHTSRTLLLSKSAPGLMVINRGSFSNLDMQAVSVESGVSQIKAFNITNSTEPYDFVTEGLLLGWGLRNDVGIAEEPTTGGIYSVENSADQVNRSGEDIHENNPAEKLNFLGYLNGTQSPNQDRNFGYPTCFAARQPTSVPSFTAGVGSQFAIDLPNTATPLNDTACSPSLIQPPPASPSKPTPRRSPSCSTPPAPPPG</sequence>
<feature type="domain" description="Pyrroloquinoline quinone-dependent pyranose dehydrogenase beta-propeller" evidence="3">
    <location>
        <begin position="37"/>
        <end position="323"/>
    </location>
</feature>
<keyword evidence="2" id="KW-0732">Signal</keyword>
<gene>
    <name evidence="4" type="ORF">CLAFUR5_02105</name>
</gene>
<organism evidence="4 5">
    <name type="scientific">Passalora fulva</name>
    <name type="common">Tomato leaf mold</name>
    <name type="synonym">Cladosporium fulvum</name>
    <dbReference type="NCBI Taxonomy" id="5499"/>
    <lineage>
        <taxon>Eukaryota</taxon>
        <taxon>Fungi</taxon>
        <taxon>Dikarya</taxon>
        <taxon>Ascomycota</taxon>
        <taxon>Pezizomycotina</taxon>
        <taxon>Dothideomycetes</taxon>
        <taxon>Dothideomycetidae</taxon>
        <taxon>Mycosphaerellales</taxon>
        <taxon>Mycosphaerellaceae</taxon>
        <taxon>Fulvia</taxon>
    </lineage>
</organism>
<proteinExistence type="predicted"/>
<dbReference type="GeneID" id="71981983"/>
<dbReference type="KEGG" id="ffu:CLAFUR5_02105"/>
<dbReference type="InterPro" id="IPR011042">
    <property type="entry name" value="6-blade_b-propeller_TolB-like"/>
</dbReference>
<accession>A0A9Q8L702</accession>